<dbReference type="PANTHER" id="PTHR43071:SF1">
    <property type="entry name" value="2-AMINO-4-HYDROXY-6-HYDROXYMETHYLDIHYDROPTERIDINE PYROPHOSPHOKINASE"/>
    <property type="match status" value="1"/>
</dbReference>
<evidence type="ECO:0000256" key="11">
    <source>
        <dbReference type="ARBA" id="ARBA00029766"/>
    </source>
</evidence>
<dbReference type="AlphaFoldDB" id="A0A0E2D5C1"/>
<dbReference type="EC" id="2.7.6.3" evidence="3"/>
<dbReference type="UniPathway" id="UPA00077">
    <property type="reaction ID" value="UER00155"/>
</dbReference>
<evidence type="ECO:0000313" key="14">
    <source>
        <dbReference type="EMBL" id="EKR55239.1"/>
    </source>
</evidence>
<dbReference type="Gene3D" id="3.30.70.560">
    <property type="entry name" value="7,8-Dihydro-6-hydroxymethylpterin-pyrophosphokinase HPPK"/>
    <property type="match status" value="1"/>
</dbReference>
<comment type="similarity">
    <text evidence="2">Belongs to the HPPK family.</text>
</comment>
<sequence length="149" mass="17125">MKQAFLSLGSNLGNRAEFLKIAVRKLKNTIGIEILKESTPLNTTPLEVIDQPEFLNQIIKIETSLNPEELLEVVLRIEKEMGRIRKVDKGPREIDIDILSYEEVKINTQGLTLPHHSLFTRPFIREILESIGEQSLYEHFTGGKYEKHT</sequence>
<accession>A0A0E2D5C1</accession>
<evidence type="ECO:0000256" key="2">
    <source>
        <dbReference type="ARBA" id="ARBA00005810"/>
    </source>
</evidence>
<dbReference type="PROSITE" id="PS00794">
    <property type="entry name" value="HPPK"/>
    <property type="match status" value="1"/>
</dbReference>
<comment type="pathway">
    <text evidence="1">Cofactor biosynthesis; tetrahydrofolate biosynthesis; 2-amino-4-hydroxy-6-hydroxymethyl-7,8-dihydropteridine diphosphate from 7,8-dihydroneopterin triphosphate: step 4/4.</text>
</comment>
<evidence type="ECO:0000256" key="4">
    <source>
        <dbReference type="ARBA" id="ARBA00016218"/>
    </source>
</evidence>
<dbReference type="GO" id="GO:0046654">
    <property type="term" value="P:tetrahydrofolate biosynthetic process"/>
    <property type="evidence" value="ECO:0007669"/>
    <property type="project" value="UniProtKB-UniPathway"/>
</dbReference>
<evidence type="ECO:0000256" key="3">
    <source>
        <dbReference type="ARBA" id="ARBA00013253"/>
    </source>
</evidence>
<evidence type="ECO:0000256" key="12">
    <source>
        <dbReference type="ARBA" id="ARBA00033413"/>
    </source>
</evidence>
<dbReference type="GO" id="GO:0016301">
    <property type="term" value="F:kinase activity"/>
    <property type="evidence" value="ECO:0007669"/>
    <property type="project" value="UniProtKB-KW"/>
</dbReference>
<organism evidence="14 15">
    <name type="scientific">Leptospira interrogans str. UI 12758</name>
    <dbReference type="NCBI Taxonomy" id="1049938"/>
    <lineage>
        <taxon>Bacteria</taxon>
        <taxon>Pseudomonadati</taxon>
        <taxon>Spirochaetota</taxon>
        <taxon>Spirochaetia</taxon>
        <taxon>Leptospirales</taxon>
        <taxon>Leptospiraceae</taxon>
        <taxon>Leptospira</taxon>
    </lineage>
</organism>
<keyword evidence="7 14" id="KW-0418">Kinase</keyword>
<dbReference type="EMBL" id="AHNR02000031">
    <property type="protein sequence ID" value="EKR55239.1"/>
    <property type="molecule type" value="Genomic_DNA"/>
</dbReference>
<keyword evidence="8" id="KW-0067">ATP-binding</keyword>
<dbReference type="Pfam" id="PF01288">
    <property type="entry name" value="HPPK"/>
    <property type="match status" value="1"/>
</dbReference>
<dbReference type="GO" id="GO:0003848">
    <property type="term" value="F:2-amino-4-hydroxy-6-hydroxymethyldihydropteridine diphosphokinase activity"/>
    <property type="evidence" value="ECO:0007669"/>
    <property type="project" value="UniProtKB-EC"/>
</dbReference>
<dbReference type="Proteomes" id="UP000001340">
    <property type="component" value="Unassembled WGS sequence"/>
</dbReference>
<evidence type="ECO:0000256" key="8">
    <source>
        <dbReference type="ARBA" id="ARBA00022840"/>
    </source>
</evidence>
<dbReference type="RefSeq" id="WP_000806222.1">
    <property type="nucleotide sequence ID" value="NZ_AHNR02000031.1"/>
</dbReference>
<dbReference type="PANTHER" id="PTHR43071">
    <property type="entry name" value="2-AMINO-4-HYDROXY-6-HYDROXYMETHYLDIHYDROPTERIDINE PYROPHOSPHOKINASE"/>
    <property type="match status" value="1"/>
</dbReference>
<evidence type="ECO:0000313" key="15">
    <source>
        <dbReference type="Proteomes" id="UP000001340"/>
    </source>
</evidence>
<protein>
    <recommendedName>
        <fullName evidence="4">2-amino-4-hydroxy-6-hydroxymethyldihydropteridine pyrophosphokinase</fullName>
        <ecNumber evidence="3">2.7.6.3</ecNumber>
    </recommendedName>
    <alternativeName>
        <fullName evidence="11">6-hydroxymethyl-7,8-dihydropterin pyrophosphokinase</fullName>
    </alternativeName>
    <alternativeName>
        <fullName evidence="12">7,8-dihydro-6-hydroxymethylpterin-pyrophosphokinase</fullName>
    </alternativeName>
</protein>
<evidence type="ECO:0000256" key="6">
    <source>
        <dbReference type="ARBA" id="ARBA00022741"/>
    </source>
</evidence>
<comment type="caution">
    <text evidence="14">The sequence shown here is derived from an EMBL/GenBank/DDBJ whole genome shotgun (WGS) entry which is preliminary data.</text>
</comment>
<keyword evidence="9" id="KW-0289">Folate biosynthesis</keyword>
<feature type="domain" description="7,8-dihydro-6-hydroxymethylpterin-pyrophosphokinase" evidence="13">
    <location>
        <begin position="88"/>
        <end position="99"/>
    </location>
</feature>
<comment type="function">
    <text evidence="10">Catalyzes the transfer of pyrophosphate from adenosine triphosphate (ATP) to 6-hydroxymethyl-7,8-dihydropterin, an enzymatic step in folate biosynthesis pathway.</text>
</comment>
<proteinExistence type="inferred from homology"/>
<evidence type="ECO:0000256" key="10">
    <source>
        <dbReference type="ARBA" id="ARBA00029409"/>
    </source>
</evidence>
<keyword evidence="6" id="KW-0547">Nucleotide-binding</keyword>
<evidence type="ECO:0000256" key="9">
    <source>
        <dbReference type="ARBA" id="ARBA00022909"/>
    </source>
</evidence>
<dbReference type="NCBIfam" id="TIGR01498">
    <property type="entry name" value="folK"/>
    <property type="match status" value="1"/>
</dbReference>
<gene>
    <name evidence="14" type="primary">folK</name>
    <name evidence="14" type="ORF">LEP1GSC105_3491</name>
</gene>
<evidence type="ECO:0000256" key="7">
    <source>
        <dbReference type="ARBA" id="ARBA00022777"/>
    </source>
</evidence>
<evidence type="ECO:0000259" key="13">
    <source>
        <dbReference type="PROSITE" id="PS00794"/>
    </source>
</evidence>
<dbReference type="CDD" id="cd00483">
    <property type="entry name" value="HPPK"/>
    <property type="match status" value="1"/>
</dbReference>
<dbReference type="GO" id="GO:0046656">
    <property type="term" value="P:folic acid biosynthetic process"/>
    <property type="evidence" value="ECO:0007669"/>
    <property type="project" value="UniProtKB-KW"/>
</dbReference>
<name>A0A0E2D5C1_LEPIR</name>
<dbReference type="SUPFAM" id="SSF55083">
    <property type="entry name" value="6-hydroxymethyl-7,8-dihydropterin pyrophosphokinase, HPPK"/>
    <property type="match status" value="1"/>
</dbReference>
<dbReference type="GO" id="GO:0005524">
    <property type="term" value="F:ATP binding"/>
    <property type="evidence" value="ECO:0007669"/>
    <property type="project" value="UniProtKB-KW"/>
</dbReference>
<dbReference type="InterPro" id="IPR000550">
    <property type="entry name" value="Hppk"/>
</dbReference>
<reference evidence="14 15" key="1">
    <citation type="submission" date="2012-10" db="EMBL/GenBank/DDBJ databases">
        <authorList>
            <person name="Harkins D.M."/>
            <person name="Durkin A.S."/>
            <person name="Brinkac L.M."/>
            <person name="Haft D.H."/>
            <person name="Selengut J.D."/>
            <person name="Sanka R."/>
            <person name="DePew J."/>
            <person name="Purushe J."/>
            <person name="Chanthongthip A."/>
            <person name="Lattana O."/>
            <person name="Phetsouvanh R."/>
            <person name="Newton P.N."/>
            <person name="Vinetz J.M."/>
            <person name="Sutton G.G."/>
            <person name="Nierman W.C."/>
            <person name="Fouts D.E."/>
        </authorList>
    </citation>
    <scope>NUCLEOTIDE SEQUENCE [LARGE SCALE GENOMIC DNA]</scope>
    <source>
        <strain evidence="14 15">UI 12758</strain>
    </source>
</reference>
<evidence type="ECO:0000256" key="1">
    <source>
        <dbReference type="ARBA" id="ARBA00005051"/>
    </source>
</evidence>
<keyword evidence="5 14" id="KW-0808">Transferase</keyword>
<dbReference type="InterPro" id="IPR035907">
    <property type="entry name" value="Hppk_sf"/>
</dbReference>
<evidence type="ECO:0000256" key="5">
    <source>
        <dbReference type="ARBA" id="ARBA00022679"/>
    </source>
</evidence>